<evidence type="ECO:0000259" key="8">
    <source>
        <dbReference type="PROSITE" id="PS51296"/>
    </source>
</evidence>
<accession>A0ABW2KR80</accession>
<keyword evidence="10" id="KW-1185">Reference proteome</keyword>
<evidence type="ECO:0000256" key="2">
    <source>
        <dbReference type="ARBA" id="ARBA00022723"/>
    </source>
</evidence>
<evidence type="ECO:0000256" key="1">
    <source>
        <dbReference type="ARBA" id="ARBA00022714"/>
    </source>
</evidence>
<dbReference type="Proteomes" id="UP001596456">
    <property type="component" value="Unassembled WGS sequence"/>
</dbReference>
<dbReference type="InterPro" id="IPR036188">
    <property type="entry name" value="FAD/NAD-bd_sf"/>
</dbReference>
<reference evidence="10" key="1">
    <citation type="journal article" date="2019" name="Int. J. Syst. Evol. Microbiol.">
        <title>The Global Catalogue of Microorganisms (GCM) 10K type strain sequencing project: providing services to taxonomists for standard genome sequencing and annotation.</title>
        <authorList>
            <consortium name="The Broad Institute Genomics Platform"/>
            <consortium name="The Broad Institute Genome Sequencing Center for Infectious Disease"/>
            <person name="Wu L."/>
            <person name="Ma J."/>
        </authorList>
    </citation>
    <scope>NUCLEOTIDE SEQUENCE [LARGE SCALE GENOMIC DNA]</scope>
    <source>
        <strain evidence="10">CGMCC 1.16275</strain>
    </source>
</reference>
<dbReference type="Gene3D" id="3.30.9.10">
    <property type="entry name" value="D-Amino Acid Oxidase, subunit A, domain 2"/>
    <property type="match status" value="1"/>
</dbReference>
<dbReference type="Pfam" id="PF00355">
    <property type="entry name" value="Rieske"/>
    <property type="match status" value="1"/>
</dbReference>
<evidence type="ECO:0000313" key="9">
    <source>
        <dbReference type="EMBL" id="MFC7331885.1"/>
    </source>
</evidence>
<dbReference type="PROSITE" id="PS51296">
    <property type="entry name" value="RIESKE"/>
    <property type="match status" value="1"/>
</dbReference>
<keyword evidence="3" id="KW-0560">Oxidoreductase</keyword>
<evidence type="ECO:0000256" key="7">
    <source>
        <dbReference type="SAM" id="MobiDB-lite"/>
    </source>
</evidence>
<dbReference type="PRINTS" id="PR00162">
    <property type="entry name" value="RIESKE"/>
</dbReference>
<dbReference type="PANTHER" id="PTHR13847:SF281">
    <property type="entry name" value="FAD DEPENDENT OXIDOREDUCTASE DOMAIN-CONTAINING PROTEIN"/>
    <property type="match status" value="1"/>
</dbReference>
<dbReference type="SUPFAM" id="SSF50022">
    <property type="entry name" value="ISP domain"/>
    <property type="match status" value="1"/>
</dbReference>
<dbReference type="InterPro" id="IPR006076">
    <property type="entry name" value="FAD-dep_OxRdtase"/>
</dbReference>
<evidence type="ECO:0000256" key="4">
    <source>
        <dbReference type="ARBA" id="ARBA00023004"/>
    </source>
</evidence>
<feature type="domain" description="Rieske" evidence="8">
    <location>
        <begin position="448"/>
        <end position="535"/>
    </location>
</feature>
<keyword evidence="4" id="KW-0408">Iron</keyword>
<evidence type="ECO:0000256" key="5">
    <source>
        <dbReference type="ARBA" id="ARBA00023014"/>
    </source>
</evidence>
<dbReference type="InterPro" id="IPR017941">
    <property type="entry name" value="Rieske_2Fe-2S"/>
</dbReference>
<dbReference type="InterPro" id="IPR005805">
    <property type="entry name" value="Rieske_Fe-S_prot_C"/>
</dbReference>
<evidence type="ECO:0000313" key="10">
    <source>
        <dbReference type="Proteomes" id="UP001596456"/>
    </source>
</evidence>
<keyword evidence="5" id="KW-0411">Iron-sulfur</keyword>
<gene>
    <name evidence="9" type="ORF">ACFQPS_01795</name>
</gene>
<name>A0ABW2KR80_9PROT</name>
<dbReference type="InterPro" id="IPR036922">
    <property type="entry name" value="Rieske_2Fe-2S_sf"/>
</dbReference>
<protein>
    <submittedName>
        <fullName evidence="9">FAD-dependent oxidoreductase</fullName>
    </submittedName>
</protein>
<dbReference type="SUPFAM" id="SSF51905">
    <property type="entry name" value="FAD/NAD(P)-binding domain"/>
    <property type="match status" value="1"/>
</dbReference>
<dbReference type="Pfam" id="PF01266">
    <property type="entry name" value="DAO"/>
    <property type="match status" value="1"/>
</dbReference>
<proteinExistence type="predicted"/>
<dbReference type="Gene3D" id="3.50.50.60">
    <property type="entry name" value="FAD/NAD(P)-binding domain"/>
    <property type="match status" value="1"/>
</dbReference>
<dbReference type="PANTHER" id="PTHR13847">
    <property type="entry name" value="SARCOSINE DEHYDROGENASE-RELATED"/>
    <property type="match status" value="1"/>
</dbReference>
<organism evidence="9 10">
    <name type="scientific">Rhodocista pekingensis</name>
    <dbReference type="NCBI Taxonomy" id="201185"/>
    <lineage>
        <taxon>Bacteria</taxon>
        <taxon>Pseudomonadati</taxon>
        <taxon>Pseudomonadota</taxon>
        <taxon>Alphaproteobacteria</taxon>
        <taxon>Rhodospirillales</taxon>
        <taxon>Azospirillaceae</taxon>
        <taxon>Rhodocista</taxon>
    </lineage>
</organism>
<keyword evidence="1" id="KW-0001">2Fe-2S</keyword>
<keyword evidence="2" id="KW-0479">Metal-binding</keyword>
<feature type="region of interest" description="Disordered" evidence="7">
    <location>
        <begin position="1"/>
        <end position="35"/>
    </location>
</feature>
<dbReference type="InterPro" id="IPR038010">
    <property type="entry name" value="YhfW_C"/>
</dbReference>
<sequence length="535" mass="58002">MRGSGMTKSLWMDTAPFPETDTTLPHPGEPAHESDLDMPSALAFAPYTLINRDPPADVVVVGAGIAGMTTAYLLAREGRQVLVVDKGPVGGGETSRTTAHLSNAIDDRYSFLEQQVGEEGARLAAESHTAAIEMIGRIAEQEGIDCDFRRVDGWLFLSPEHRRDHLEEELAAAHRAGLADVELVEDFSLGDYRGPALRFPRQAQVDPMKYVRGLAGALRAHGGHIVTGHRIVEVEGGEVATIHADDGRVLRAQACVVATNTPFLDRVAIHTKQAPYRSYVVGLAVPRGAVAPALWWDTREDYHYVRLQAGTGGDVLIVGGEDHKTGEAHDMGQRFTRLEHWARNHFPMAGEVLYRWSGQVMEPFDGLGFIGRNPADTANILIATGDSGMGMTHGTIAGMLLTDMLQGRDNAWAGLYDPDRKPKRNLREYVKENLDVAREFARGHLGPAEVSSEAAIAPGQGAVLREGVAKVAVYRAEDGSVTRVSAICPHLGCTVRWNDLERSWDCPCHGSRFTPEGGVIGGPAVQPLAPMGEER</sequence>
<dbReference type="RefSeq" id="WP_377355944.1">
    <property type="nucleotide sequence ID" value="NZ_JBHTCM010000004.1"/>
</dbReference>
<comment type="caution">
    <text evidence="9">The sequence shown here is derived from an EMBL/GenBank/DDBJ whole genome shotgun (WGS) entry which is preliminary data.</text>
</comment>
<keyword evidence="6" id="KW-1015">Disulfide bond</keyword>
<evidence type="ECO:0000256" key="3">
    <source>
        <dbReference type="ARBA" id="ARBA00023002"/>
    </source>
</evidence>
<dbReference type="CDD" id="cd03477">
    <property type="entry name" value="Rieske_YhfW_C"/>
    <property type="match status" value="1"/>
</dbReference>
<dbReference type="EMBL" id="JBHTCM010000004">
    <property type="protein sequence ID" value="MFC7331885.1"/>
    <property type="molecule type" value="Genomic_DNA"/>
</dbReference>
<dbReference type="Gene3D" id="2.102.10.10">
    <property type="entry name" value="Rieske [2Fe-2S] iron-sulphur domain"/>
    <property type="match status" value="1"/>
</dbReference>
<evidence type="ECO:0000256" key="6">
    <source>
        <dbReference type="ARBA" id="ARBA00023157"/>
    </source>
</evidence>